<dbReference type="EMBL" id="KB201276">
    <property type="protein sequence ID" value="ESO98101.1"/>
    <property type="molecule type" value="Genomic_DNA"/>
</dbReference>
<keyword evidence="3" id="KW-1185">Reference proteome</keyword>
<accession>V4AX27</accession>
<dbReference type="GeneID" id="20242714"/>
<evidence type="ECO:0000313" key="2">
    <source>
        <dbReference type="EMBL" id="ESO98101.1"/>
    </source>
</evidence>
<dbReference type="Proteomes" id="UP000030746">
    <property type="component" value="Unassembled WGS sequence"/>
</dbReference>
<dbReference type="Pfam" id="PF20700">
    <property type="entry name" value="Mutator"/>
    <property type="match status" value="1"/>
</dbReference>
<dbReference type="OMA" id="LECANHT"/>
<dbReference type="RefSeq" id="XP_009051211.1">
    <property type="nucleotide sequence ID" value="XM_009052963.1"/>
</dbReference>
<dbReference type="CTD" id="20242714"/>
<sequence length="364" mass="41200">MGLATRKLLHIGIRKKHCYICDSAKNHHMDPVEHEFFKNWEDSSQAMESDIIVDGFLNAEQDHSIRYMRIVADGGSSVFARIQETVPIWGPHVSKLECANHVCNCLRSSLEKLVDRLPSLKGKSKLTLATRIRIVSAVRCAIRMRSSDGQDPRRTRKLEHDIKNSIFHIFGKHDNCSEFCLKSAAVSNNIPSTYSVAADEEKDSVISVLDDQMQFWSDGVSLQSQEESRVAVEHRDLTPIQTNIVKEVQPLLNRVAAKAGRLLGNFTTNLAESWMHIMSKFDGGKFYNRCHRGSCNARERKVQTGRLLSARPVVKARRWKRKSAGKCNTQKAEHEYGPNAVDVVPDFSQDVLAKKCDSIKKTLW</sequence>
<dbReference type="AlphaFoldDB" id="V4AX27"/>
<dbReference type="OrthoDB" id="6132200at2759"/>
<dbReference type="KEGG" id="lgi:LOTGIDRAFT_174357"/>
<proteinExistence type="predicted"/>
<evidence type="ECO:0000259" key="1">
    <source>
        <dbReference type="Pfam" id="PF20700"/>
    </source>
</evidence>
<reference evidence="2 3" key="1">
    <citation type="journal article" date="2013" name="Nature">
        <title>Insights into bilaterian evolution from three spiralian genomes.</title>
        <authorList>
            <person name="Simakov O."/>
            <person name="Marletaz F."/>
            <person name="Cho S.J."/>
            <person name="Edsinger-Gonzales E."/>
            <person name="Havlak P."/>
            <person name="Hellsten U."/>
            <person name="Kuo D.H."/>
            <person name="Larsson T."/>
            <person name="Lv J."/>
            <person name="Arendt D."/>
            <person name="Savage R."/>
            <person name="Osoegawa K."/>
            <person name="de Jong P."/>
            <person name="Grimwood J."/>
            <person name="Chapman J.A."/>
            <person name="Shapiro H."/>
            <person name="Aerts A."/>
            <person name="Otillar R.P."/>
            <person name="Terry A.Y."/>
            <person name="Boore J.L."/>
            <person name="Grigoriev I.V."/>
            <person name="Lindberg D.R."/>
            <person name="Seaver E.C."/>
            <person name="Weisblat D.A."/>
            <person name="Putnam N.H."/>
            <person name="Rokhsar D.S."/>
        </authorList>
    </citation>
    <scope>NUCLEOTIDE SEQUENCE [LARGE SCALE GENOMIC DNA]</scope>
</reference>
<name>V4AX27_LOTGI</name>
<dbReference type="InterPro" id="IPR049012">
    <property type="entry name" value="Mutator_transp_dom"/>
</dbReference>
<protein>
    <recommendedName>
        <fullName evidence="1">Mutator-like transposase domain-containing protein</fullName>
    </recommendedName>
</protein>
<dbReference type="HOGENOM" id="CLU_761381_0_0_1"/>
<organism evidence="2 3">
    <name type="scientific">Lottia gigantea</name>
    <name type="common">Giant owl limpet</name>
    <dbReference type="NCBI Taxonomy" id="225164"/>
    <lineage>
        <taxon>Eukaryota</taxon>
        <taxon>Metazoa</taxon>
        <taxon>Spiralia</taxon>
        <taxon>Lophotrochozoa</taxon>
        <taxon>Mollusca</taxon>
        <taxon>Gastropoda</taxon>
        <taxon>Patellogastropoda</taxon>
        <taxon>Lottioidea</taxon>
        <taxon>Lottiidae</taxon>
        <taxon>Lottia</taxon>
    </lineage>
</organism>
<gene>
    <name evidence="2" type="ORF">LOTGIDRAFT_174357</name>
</gene>
<feature type="domain" description="Mutator-like transposase" evidence="1">
    <location>
        <begin position="1"/>
        <end position="179"/>
    </location>
</feature>
<evidence type="ECO:0000313" key="3">
    <source>
        <dbReference type="Proteomes" id="UP000030746"/>
    </source>
</evidence>